<feature type="transmembrane region" description="Helical" evidence="4">
    <location>
        <begin position="336"/>
        <end position="355"/>
    </location>
</feature>
<dbReference type="SUPFAM" id="SSF48452">
    <property type="entry name" value="TPR-like"/>
    <property type="match status" value="1"/>
</dbReference>
<evidence type="ECO:0008006" key="7">
    <source>
        <dbReference type="Google" id="ProtNLM"/>
    </source>
</evidence>
<dbReference type="EMBL" id="SRSC01000002">
    <property type="protein sequence ID" value="TGU72273.1"/>
    <property type="molecule type" value="Genomic_DNA"/>
</dbReference>
<protein>
    <recommendedName>
        <fullName evidence="7">Tetratricopeptide repeat protein</fullName>
    </recommendedName>
</protein>
<dbReference type="InterPro" id="IPR011990">
    <property type="entry name" value="TPR-like_helical_dom_sf"/>
</dbReference>
<feature type="transmembrane region" description="Helical" evidence="4">
    <location>
        <begin position="78"/>
        <end position="102"/>
    </location>
</feature>
<keyword evidence="1" id="KW-0677">Repeat</keyword>
<feature type="transmembrane region" description="Helical" evidence="4">
    <location>
        <begin position="109"/>
        <end position="127"/>
    </location>
</feature>
<evidence type="ECO:0000256" key="3">
    <source>
        <dbReference type="PROSITE-ProRule" id="PRU00339"/>
    </source>
</evidence>
<dbReference type="PROSITE" id="PS50005">
    <property type="entry name" value="TPR"/>
    <property type="match status" value="1"/>
</dbReference>
<evidence type="ECO:0000256" key="4">
    <source>
        <dbReference type="SAM" id="Phobius"/>
    </source>
</evidence>
<keyword evidence="4" id="KW-0812">Transmembrane</keyword>
<evidence type="ECO:0000256" key="2">
    <source>
        <dbReference type="ARBA" id="ARBA00022803"/>
    </source>
</evidence>
<organism evidence="5 6">
    <name type="scientific">Geomonas terrae</name>
    <dbReference type="NCBI Taxonomy" id="2562681"/>
    <lineage>
        <taxon>Bacteria</taxon>
        <taxon>Pseudomonadati</taxon>
        <taxon>Thermodesulfobacteriota</taxon>
        <taxon>Desulfuromonadia</taxon>
        <taxon>Geobacterales</taxon>
        <taxon>Geobacteraceae</taxon>
        <taxon>Geomonas</taxon>
    </lineage>
</organism>
<dbReference type="PANTHER" id="PTHR44227:SF3">
    <property type="entry name" value="PROTEIN O-MANNOSYL-TRANSFERASE TMTC4"/>
    <property type="match status" value="1"/>
</dbReference>
<sequence>MRPHLLEICILVLVGALTYLCATQAGFLAIDDVGMVQNITSNSYTLGGLFFSGASEYYRPLAVISYYANASFAGTDPFYFHLVNVVIHIANALLVYWLALVLFARRDDVNLVAFLAALFFLVSPLNSEAASWVSARPDLLCTFFFLLAVVLLVKVREQATVRSMFLVGVAYLASLCAKEASISMAAIAPLYLVLQAKRERLKDAVLLAVPVIATTGIYLFLRFGRTLSVDKGVKSVVTGAVANGSATTPPLLDGVGAFGFYLQKLVFPFPLNFTILRYDRPVAYMALVAGCLAAAYLLYRHRRDTLLPLLIVFIGIVPAVLAYLGRIPWTPFGERYLYLPMVGFSLLVALALSRLKRLPRIVPVACVMLLAIPTMARVALWCDPDAFWKDALKKGPGLAKSHSALGAYAYEQQRYDDAERYMKKSLSLSEEPLVWQNLARVYLAKKDMKKYEEAMLRAASLSPHPTGIYQDLILNLMSNPGQEGVAGMYRKAVRYHLLAFSKDPGYVDAYYYAGKLCLANKEAGTARKYFGIYLEKAPSGYYRPFAQKMFDRLSAGAT</sequence>
<dbReference type="Gene3D" id="1.25.40.10">
    <property type="entry name" value="Tetratricopeptide repeat domain"/>
    <property type="match status" value="2"/>
</dbReference>
<dbReference type="PANTHER" id="PTHR44227">
    <property type="match status" value="1"/>
</dbReference>
<evidence type="ECO:0000313" key="5">
    <source>
        <dbReference type="EMBL" id="TGU72273.1"/>
    </source>
</evidence>
<reference evidence="5 6" key="1">
    <citation type="submission" date="2019-04" db="EMBL/GenBank/DDBJ databases">
        <title>Geobacter oryzae sp. nov., ferric-reducing bacteria isolated from paddy soil.</title>
        <authorList>
            <person name="Xu Z."/>
            <person name="Masuda Y."/>
            <person name="Itoh H."/>
            <person name="Senoo K."/>
        </authorList>
    </citation>
    <scope>NUCLEOTIDE SEQUENCE [LARGE SCALE GENOMIC DNA]</scope>
    <source>
        <strain evidence="5 6">Red111</strain>
    </source>
</reference>
<feature type="transmembrane region" description="Helical" evidence="4">
    <location>
        <begin position="361"/>
        <end position="380"/>
    </location>
</feature>
<feature type="transmembrane region" description="Helical" evidence="4">
    <location>
        <begin position="165"/>
        <end position="192"/>
    </location>
</feature>
<keyword evidence="6" id="KW-1185">Reference proteome</keyword>
<gene>
    <name evidence="5" type="ORF">E4633_08140</name>
</gene>
<dbReference type="InterPro" id="IPR019734">
    <property type="entry name" value="TPR_rpt"/>
</dbReference>
<comment type="caution">
    <text evidence="5">The sequence shown here is derived from an EMBL/GenBank/DDBJ whole genome shotgun (WGS) entry which is preliminary data.</text>
</comment>
<feature type="transmembrane region" description="Helical" evidence="4">
    <location>
        <begin position="305"/>
        <end position="324"/>
    </location>
</feature>
<feature type="repeat" description="TPR" evidence="3">
    <location>
        <begin position="399"/>
        <end position="432"/>
    </location>
</feature>
<name>A0A4S1CG13_9BACT</name>
<dbReference type="Proteomes" id="UP000306416">
    <property type="component" value="Unassembled WGS sequence"/>
</dbReference>
<keyword evidence="4" id="KW-0472">Membrane</keyword>
<feature type="transmembrane region" description="Helical" evidence="4">
    <location>
        <begin position="282"/>
        <end position="299"/>
    </location>
</feature>
<evidence type="ECO:0000313" key="6">
    <source>
        <dbReference type="Proteomes" id="UP000306416"/>
    </source>
</evidence>
<dbReference type="AlphaFoldDB" id="A0A4S1CG13"/>
<feature type="transmembrane region" description="Helical" evidence="4">
    <location>
        <begin position="133"/>
        <end position="153"/>
    </location>
</feature>
<feature type="transmembrane region" description="Helical" evidence="4">
    <location>
        <begin position="204"/>
        <end position="221"/>
    </location>
</feature>
<keyword evidence="4" id="KW-1133">Transmembrane helix</keyword>
<dbReference type="RefSeq" id="WP_135869758.1">
    <property type="nucleotide sequence ID" value="NZ_SRSC01000002.1"/>
</dbReference>
<evidence type="ECO:0000256" key="1">
    <source>
        <dbReference type="ARBA" id="ARBA00022737"/>
    </source>
</evidence>
<accession>A0A4S1CG13</accession>
<dbReference type="InterPro" id="IPR052346">
    <property type="entry name" value="O-mannosyl-transferase_TMTC"/>
</dbReference>
<proteinExistence type="predicted"/>
<keyword evidence="2 3" id="KW-0802">TPR repeat</keyword>